<keyword evidence="4" id="KW-0547">Nucleotide-binding</keyword>
<dbReference type="GO" id="GO:0005524">
    <property type="term" value="F:ATP binding"/>
    <property type="evidence" value="ECO:0007669"/>
    <property type="project" value="UniProtKB-KW"/>
</dbReference>
<dbReference type="InterPro" id="IPR056523">
    <property type="entry name" value="4HB_KIF14"/>
</dbReference>
<dbReference type="GO" id="GO:0005874">
    <property type="term" value="C:microtubule"/>
    <property type="evidence" value="ECO:0007669"/>
    <property type="project" value="UniProtKB-KW"/>
</dbReference>
<comment type="caution">
    <text evidence="12">The sequence shown here is derived from an EMBL/GenBank/DDBJ whole genome shotgun (WGS) entry which is preliminary data.</text>
</comment>
<dbReference type="SMART" id="SM00240">
    <property type="entry name" value="FHA"/>
    <property type="match status" value="1"/>
</dbReference>
<dbReference type="InterPro" id="IPR001752">
    <property type="entry name" value="Kinesin_motor_dom"/>
</dbReference>
<keyword evidence="13" id="KW-1185">Reference proteome</keyword>
<dbReference type="Gene3D" id="2.60.200.20">
    <property type="match status" value="1"/>
</dbReference>
<sequence>MHPRAPEPHGPRNGCYGGSYATAKSLRSLTESLGGNSKTAMIATISPASVNLEETLSTLRYATKARNIINVARINEDSNAALIRELKSEIDKLKAAQQCVQGVDQSVYEASLQEICSLRERLSYQERQLSETQKSWEEKLHLAKQQKLEEAKELLKAGVCFKVDNRFPNLVNLSADPQLSEVLLYLIKEGQTRVGKTHPGSDHEIQLTGVLIAKDHCVIDNKHGTVTLLAMPGAETFVNGNLIQDSVVLHHGDRVILGGNHYFRFNHPTEVQSGRRTVCLGGAGQEWRRDFEFAKNELIDAQKQRIENEIEDARLQTQTEMLHELKLAQLEQKMLYENHIKQLERQLEEQTRKNSLKRNQKDKFSSNRDHLPPIQAGDIGIKQSKLIQVLEMEKESLSKQVENVQYRVKKSISAEKQEQWSALQLSITLQEANTISQSMNKQTIFSRYDPPALSGEEKAVYIKVFNTNLGISTLWDIEKFEERMAGIIELYHGFSDGSGVDLFYDPSDTWEVEMKQPSPKRGRNSLSRQTSGLLIGKVYPDVSVPSTIFSLCKQLVTSEAGALGKDDCSQGLVLQMLTDLHEILVSSNDVIQAYEQLESGDVSVQQHLSRVSSAFIHVSFSVRLIDGAPDNQALYPKQDLIAEVKKLGGSVAFLLHGCECDITSMLKKSKQQINQSVTVIAHLLGRLSITRQPNISQSLDDKCDLEQAEFISSSLKECFLSGSEIFLLEYIDYLVHEVHKLETLYQKAWLESHKLAEDVRKCLLPLGQSVKGYLNKCRQFWVLFQSVKNQKQDITWDLSLYYYYKVIAHHLRNVVMDWTEVATKSRQYMKGMIYRFIPLSMSKMVRTR</sequence>
<dbReference type="CDD" id="cd22707">
    <property type="entry name" value="FHA_KIF14"/>
    <property type="match status" value="1"/>
</dbReference>
<dbReference type="InterPro" id="IPR000253">
    <property type="entry name" value="FHA_dom"/>
</dbReference>
<keyword evidence="7" id="KW-0505">Motor protein</keyword>
<gene>
    <name evidence="12" type="ORF">GDO81_003736</name>
</gene>
<reference evidence="12" key="1">
    <citation type="thesis" date="2020" institute="ProQuest LLC" country="789 East Eisenhower Parkway, Ann Arbor, MI, USA">
        <title>Comparative Genomics and Chromosome Evolution.</title>
        <authorList>
            <person name="Mudd A.B."/>
        </authorList>
    </citation>
    <scope>NUCLEOTIDE SEQUENCE</scope>
    <source>
        <strain evidence="12">237g6f4</strain>
        <tissue evidence="12">Blood</tissue>
    </source>
</reference>
<keyword evidence="5" id="KW-0067">ATP-binding</keyword>
<dbReference type="EMBL" id="WNYA01000010">
    <property type="protein sequence ID" value="KAG8554263.1"/>
    <property type="molecule type" value="Genomic_DNA"/>
</dbReference>
<keyword evidence="6" id="KW-0175">Coiled coil</keyword>
<dbReference type="GO" id="GO:0003777">
    <property type="term" value="F:microtubule motor activity"/>
    <property type="evidence" value="ECO:0007669"/>
    <property type="project" value="InterPro"/>
</dbReference>
<evidence type="ECO:0000256" key="6">
    <source>
        <dbReference type="ARBA" id="ARBA00023054"/>
    </source>
</evidence>
<evidence type="ECO:0000256" key="5">
    <source>
        <dbReference type="ARBA" id="ARBA00022840"/>
    </source>
</evidence>
<evidence type="ECO:0000259" key="11">
    <source>
        <dbReference type="PROSITE" id="PS50067"/>
    </source>
</evidence>
<dbReference type="AlphaFoldDB" id="A0AAV7A817"/>
<dbReference type="SUPFAM" id="SSF49879">
    <property type="entry name" value="SMAD/FHA domain"/>
    <property type="match status" value="1"/>
</dbReference>
<comment type="subcellular location">
    <subcellularLocation>
        <location evidence="1">Cytoplasm</location>
        <location evidence="1">Cytoskeleton</location>
    </subcellularLocation>
</comment>
<evidence type="ECO:0000256" key="1">
    <source>
        <dbReference type="ARBA" id="ARBA00004245"/>
    </source>
</evidence>
<organism evidence="12 13">
    <name type="scientific">Engystomops pustulosus</name>
    <name type="common">Tungara frog</name>
    <name type="synonym">Physalaemus pustulosus</name>
    <dbReference type="NCBI Taxonomy" id="76066"/>
    <lineage>
        <taxon>Eukaryota</taxon>
        <taxon>Metazoa</taxon>
        <taxon>Chordata</taxon>
        <taxon>Craniata</taxon>
        <taxon>Vertebrata</taxon>
        <taxon>Euteleostomi</taxon>
        <taxon>Amphibia</taxon>
        <taxon>Batrachia</taxon>
        <taxon>Anura</taxon>
        <taxon>Neobatrachia</taxon>
        <taxon>Hyloidea</taxon>
        <taxon>Leptodactylidae</taxon>
        <taxon>Leiuperinae</taxon>
        <taxon>Engystomops</taxon>
    </lineage>
</organism>
<name>A0AAV7A817_ENGPU</name>
<evidence type="ECO:0000256" key="8">
    <source>
        <dbReference type="ARBA" id="ARBA00023212"/>
    </source>
</evidence>
<keyword evidence="2" id="KW-0963">Cytoplasm</keyword>
<evidence type="ECO:0000313" key="13">
    <source>
        <dbReference type="Proteomes" id="UP000824782"/>
    </source>
</evidence>
<dbReference type="Gene3D" id="3.40.850.10">
    <property type="entry name" value="Kinesin motor domain"/>
    <property type="match status" value="1"/>
</dbReference>
<proteinExistence type="inferred from homology"/>
<dbReference type="PANTHER" id="PTHR47117">
    <property type="entry name" value="STAR-RELATED LIPID TRANSFER PROTEIN 9"/>
    <property type="match status" value="1"/>
</dbReference>
<dbReference type="InterPro" id="IPR036961">
    <property type="entry name" value="Kinesin_motor_dom_sf"/>
</dbReference>
<dbReference type="InterPro" id="IPR027417">
    <property type="entry name" value="P-loop_NTPase"/>
</dbReference>
<accession>A0AAV7A817</accession>
<dbReference type="Pfam" id="PF00498">
    <property type="entry name" value="FHA"/>
    <property type="match status" value="1"/>
</dbReference>
<feature type="domain" description="Kinesin motor" evidence="11">
    <location>
        <begin position="1"/>
        <end position="68"/>
    </location>
</feature>
<feature type="compositionally biased region" description="Basic and acidic residues" evidence="10">
    <location>
        <begin position="359"/>
        <end position="371"/>
    </location>
</feature>
<evidence type="ECO:0000256" key="10">
    <source>
        <dbReference type="SAM" id="MobiDB-lite"/>
    </source>
</evidence>
<evidence type="ECO:0000256" key="9">
    <source>
        <dbReference type="PROSITE-ProRule" id="PRU00283"/>
    </source>
</evidence>
<dbReference type="PANTHER" id="PTHR47117:SF3">
    <property type="entry name" value="KINESIN FAMILY MEMBER 14-LIKE"/>
    <property type="match status" value="1"/>
</dbReference>
<dbReference type="InterPro" id="IPR032405">
    <property type="entry name" value="Kinesin_assoc"/>
</dbReference>
<evidence type="ECO:0000256" key="4">
    <source>
        <dbReference type="ARBA" id="ARBA00022741"/>
    </source>
</evidence>
<dbReference type="SUPFAM" id="SSF52540">
    <property type="entry name" value="P-loop containing nucleoside triphosphate hydrolases"/>
    <property type="match status" value="1"/>
</dbReference>
<dbReference type="GO" id="GO:0008017">
    <property type="term" value="F:microtubule binding"/>
    <property type="evidence" value="ECO:0007669"/>
    <property type="project" value="InterPro"/>
</dbReference>
<keyword evidence="8" id="KW-0206">Cytoskeleton</keyword>
<dbReference type="PROSITE" id="PS50067">
    <property type="entry name" value="KINESIN_MOTOR_2"/>
    <property type="match status" value="1"/>
</dbReference>
<protein>
    <recommendedName>
        <fullName evidence="11">Kinesin motor domain-containing protein</fullName>
    </recommendedName>
</protein>
<dbReference type="InterPro" id="IPR008984">
    <property type="entry name" value="SMAD_FHA_dom_sf"/>
</dbReference>
<dbReference type="Pfam" id="PF00225">
    <property type="entry name" value="Kinesin"/>
    <property type="match status" value="1"/>
</dbReference>
<dbReference type="Pfam" id="PF16183">
    <property type="entry name" value="Kinesin_assoc"/>
    <property type="match status" value="1"/>
</dbReference>
<dbReference type="Proteomes" id="UP000824782">
    <property type="component" value="Unassembled WGS sequence"/>
</dbReference>
<evidence type="ECO:0000256" key="2">
    <source>
        <dbReference type="ARBA" id="ARBA00022490"/>
    </source>
</evidence>
<dbReference type="GO" id="GO:0007018">
    <property type="term" value="P:microtubule-based movement"/>
    <property type="evidence" value="ECO:0007669"/>
    <property type="project" value="InterPro"/>
</dbReference>
<evidence type="ECO:0000256" key="7">
    <source>
        <dbReference type="ARBA" id="ARBA00023175"/>
    </source>
</evidence>
<feature type="region of interest" description="Disordered" evidence="10">
    <location>
        <begin position="348"/>
        <end position="375"/>
    </location>
</feature>
<comment type="caution">
    <text evidence="9">Lacks conserved residue(s) required for the propagation of feature annotation.</text>
</comment>
<evidence type="ECO:0000313" key="12">
    <source>
        <dbReference type="EMBL" id="KAG8554263.1"/>
    </source>
</evidence>
<comment type="similarity">
    <text evidence="9">Belongs to the TRAFAC class myosin-kinesin ATPase superfamily. Kinesin family.</text>
</comment>
<dbReference type="Pfam" id="PF23313">
    <property type="entry name" value="4HB_KIF14"/>
    <property type="match status" value="1"/>
</dbReference>
<dbReference type="FunFam" id="2.60.200.20:FF:000020">
    <property type="entry name" value="Kinesin family member 14"/>
    <property type="match status" value="1"/>
</dbReference>
<evidence type="ECO:0000256" key="3">
    <source>
        <dbReference type="ARBA" id="ARBA00022701"/>
    </source>
</evidence>
<keyword evidence="3" id="KW-0493">Microtubule</keyword>